<evidence type="ECO:0000313" key="1">
    <source>
        <dbReference type="EMBL" id="PJZ07375.1"/>
    </source>
</evidence>
<dbReference type="AlphaFoldDB" id="A0A2M9WII4"/>
<keyword evidence="2" id="KW-1185">Reference proteome</keyword>
<organism evidence="1 2">
    <name type="scientific">Pantoea rodasii</name>
    <dbReference type="NCBI Taxonomy" id="1076549"/>
    <lineage>
        <taxon>Bacteria</taxon>
        <taxon>Pseudomonadati</taxon>
        <taxon>Pseudomonadota</taxon>
        <taxon>Gammaproteobacteria</taxon>
        <taxon>Enterobacterales</taxon>
        <taxon>Erwiniaceae</taxon>
        <taxon>Pantoea</taxon>
    </lineage>
</organism>
<sequence>MVETTEEVGNFEEKYYYSISAKGFYLQSDMNLYANKPTDLVEISAGDYLAWCNPPEGYYQEFDEKGPRLEELPPIDHQVFTESKRKILLDEATQSIIVWQTKLLMGRKLSNAETESLNAWMDYIDALNDTDISVAPDIQWPTKPTP</sequence>
<accession>A0A2M9WII4</accession>
<dbReference type="OrthoDB" id="8778827at2"/>
<comment type="caution">
    <text evidence="1">The sequence shown here is derived from an EMBL/GenBank/DDBJ whole genome shotgun (WGS) entry which is preliminary data.</text>
</comment>
<name>A0A2M9WII4_9GAMM</name>
<reference evidence="1 2" key="1">
    <citation type="submission" date="2017-11" db="EMBL/GenBank/DDBJ databases">
        <title>The genome sequence of Pantoea rodasii DSM 26611.</title>
        <authorList>
            <person name="Gao J."/>
            <person name="Mao X."/>
            <person name="Sun J."/>
        </authorList>
    </citation>
    <scope>NUCLEOTIDE SEQUENCE [LARGE SCALE GENOMIC DNA]</scope>
    <source>
        <strain evidence="1 2">DSM 26611</strain>
    </source>
</reference>
<dbReference type="RefSeq" id="WP_100700004.1">
    <property type="nucleotide sequence ID" value="NZ_MLFP01000006.1"/>
</dbReference>
<dbReference type="Pfam" id="PF02413">
    <property type="entry name" value="Caudo_TAP"/>
    <property type="match status" value="1"/>
</dbReference>
<proteinExistence type="predicted"/>
<dbReference type="STRING" id="1076549.HA45_10435"/>
<dbReference type="InterPro" id="IPR003458">
    <property type="entry name" value="Phage_T4_Gp38_tail_assem"/>
</dbReference>
<gene>
    <name evidence="1" type="ORF">PRCB_01545</name>
</gene>
<protein>
    <submittedName>
        <fullName evidence="1">Tail assembly chaperone</fullName>
    </submittedName>
</protein>
<dbReference type="EMBL" id="PIQI01000003">
    <property type="protein sequence ID" value="PJZ07375.1"/>
    <property type="molecule type" value="Genomic_DNA"/>
</dbReference>
<evidence type="ECO:0000313" key="2">
    <source>
        <dbReference type="Proteomes" id="UP000232062"/>
    </source>
</evidence>
<dbReference type="Proteomes" id="UP000232062">
    <property type="component" value="Unassembled WGS sequence"/>
</dbReference>